<gene>
    <name evidence="1" type="ORF">AMORRO_LOCUS5080</name>
</gene>
<dbReference type="Proteomes" id="UP000789342">
    <property type="component" value="Unassembled WGS sequence"/>
</dbReference>
<organism evidence="1 2">
    <name type="scientific">Acaulospora morrowiae</name>
    <dbReference type="NCBI Taxonomy" id="94023"/>
    <lineage>
        <taxon>Eukaryota</taxon>
        <taxon>Fungi</taxon>
        <taxon>Fungi incertae sedis</taxon>
        <taxon>Mucoromycota</taxon>
        <taxon>Glomeromycotina</taxon>
        <taxon>Glomeromycetes</taxon>
        <taxon>Diversisporales</taxon>
        <taxon>Acaulosporaceae</taxon>
        <taxon>Acaulospora</taxon>
    </lineage>
</organism>
<proteinExistence type="predicted"/>
<protein>
    <submittedName>
        <fullName evidence="1">15739_t:CDS:1</fullName>
    </submittedName>
</protein>
<sequence>MERSTDLEGSPALASELDIAGNESENHKVLFHVNLPGYIAGVSESGGFRLKKRQGNYLHSIQTNWVSELISISVEERKKVTWES</sequence>
<evidence type="ECO:0000313" key="2">
    <source>
        <dbReference type="Proteomes" id="UP000789342"/>
    </source>
</evidence>
<accession>A0A9N9AP93</accession>
<comment type="caution">
    <text evidence="1">The sequence shown here is derived from an EMBL/GenBank/DDBJ whole genome shotgun (WGS) entry which is preliminary data.</text>
</comment>
<dbReference type="EMBL" id="CAJVPV010002960">
    <property type="protein sequence ID" value="CAG8540005.1"/>
    <property type="molecule type" value="Genomic_DNA"/>
</dbReference>
<name>A0A9N9AP93_9GLOM</name>
<dbReference type="AlphaFoldDB" id="A0A9N9AP93"/>
<evidence type="ECO:0000313" key="1">
    <source>
        <dbReference type="EMBL" id="CAG8540005.1"/>
    </source>
</evidence>
<keyword evidence="2" id="KW-1185">Reference proteome</keyword>
<reference evidence="1" key="1">
    <citation type="submission" date="2021-06" db="EMBL/GenBank/DDBJ databases">
        <authorList>
            <person name="Kallberg Y."/>
            <person name="Tangrot J."/>
            <person name="Rosling A."/>
        </authorList>
    </citation>
    <scope>NUCLEOTIDE SEQUENCE</scope>
    <source>
        <strain evidence="1">CL551</strain>
    </source>
</reference>